<dbReference type="Proteomes" id="UP001216907">
    <property type="component" value="Unassembled WGS sequence"/>
</dbReference>
<dbReference type="PIRSF" id="PIRSF006443">
    <property type="entry name" value="MoaB"/>
    <property type="match status" value="1"/>
</dbReference>
<evidence type="ECO:0000259" key="3">
    <source>
        <dbReference type="SMART" id="SM00852"/>
    </source>
</evidence>
<dbReference type="PANTHER" id="PTHR43232:SF2">
    <property type="entry name" value="MOLYBDENUM COFACTOR BIOSYNTHESIS PROTEIN B"/>
    <property type="match status" value="1"/>
</dbReference>
<organism evidence="4 5">
    <name type="scientific">Paludisphaera mucosa</name>
    <dbReference type="NCBI Taxonomy" id="3030827"/>
    <lineage>
        <taxon>Bacteria</taxon>
        <taxon>Pseudomonadati</taxon>
        <taxon>Planctomycetota</taxon>
        <taxon>Planctomycetia</taxon>
        <taxon>Isosphaerales</taxon>
        <taxon>Isosphaeraceae</taxon>
        <taxon>Paludisphaera</taxon>
    </lineage>
</organism>
<comment type="pathway">
    <text evidence="2">Cofactor biosynthesis; molybdopterin biosynthesis.</text>
</comment>
<dbReference type="InterPro" id="IPR012245">
    <property type="entry name" value="MoaB"/>
</dbReference>
<dbReference type="SUPFAM" id="SSF53218">
    <property type="entry name" value="Molybdenum cofactor biosynthesis proteins"/>
    <property type="match status" value="1"/>
</dbReference>
<comment type="function">
    <text evidence="2">May be involved in the biosynthesis of molybdopterin.</text>
</comment>
<name>A0ABT6FDC6_9BACT</name>
<protein>
    <recommendedName>
        <fullName evidence="1 2">Molybdenum cofactor biosynthesis protein B</fullName>
    </recommendedName>
</protein>
<feature type="domain" description="MoaB/Mog" evidence="3">
    <location>
        <begin position="21"/>
        <end position="169"/>
    </location>
</feature>
<reference evidence="4 5" key="1">
    <citation type="submission" date="2023-03" db="EMBL/GenBank/DDBJ databases">
        <title>Paludisphaera mucosa sp. nov. a novel planctomycete from northern fen.</title>
        <authorList>
            <person name="Ivanova A."/>
        </authorList>
    </citation>
    <scope>NUCLEOTIDE SEQUENCE [LARGE SCALE GENOMIC DNA]</scope>
    <source>
        <strain evidence="4 5">Pla2</strain>
    </source>
</reference>
<gene>
    <name evidence="4" type="ORF">PZE19_17485</name>
</gene>
<dbReference type="Gene3D" id="3.40.980.10">
    <property type="entry name" value="MoaB/Mog-like domain"/>
    <property type="match status" value="1"/>
</dbReference>
<dbReference type="PANTHER" id="PTHR43232">
    <property type="entry name" value="MOLYBDENUM COFACTOR BIOSYNTHESIS PROTEIN B"/>
    <property type="match status" value="1"/>
</dbReference>
<evidence type="ECO:0000256" key="1">
    <source>
        <dbReference type="ARBA" id="ARBA00015262"/>
    </source>
</evidence>
<comment type="similarity">
    <text evidence="2">Belongs to the MoaB/Mog family.</text>
</comment>
<evidence type="ECO:0000313" key="4">
    <source>
        <dbReference type="EMBL" id="MDG3005583.1"/>
    </source>
</evidence>
<dbReference type="InterPro" id="IPR036425">
    <property type="entry name" value="MoaB/Mog-like_dom_sf"/>
</dbReference>
<keyword evidence="2" id="KW-0501">Molybdenum cofactor biosynthesis</keyword>
<keyword evidence="5" id="KW-1185">Reference proteome</keyword>
<dbReference type="SMART" id="SM00852">
    <property type="entry name" value="MoCF_biosynth"/>
    <property type="match status" value="1"/>
</dbReference>
<sequence>MTIPQSVSEHRAEALTTLNLAVLTVSDTRTIANDASGALIVELAEVAGHRVVVRSIVPDDPDALRAFFEAHARPKPGEPDVHAVLVTGGTGVSPRDQTYETVSALLTKPLPGYGELFRMLSYAQVGPACMLSRAVGGLMGAIAVLVMPGSRAAVELAMTKIILPELPHLVREARKK</sequence>
<dbReference type="NCBIfam" id="TIGR00177">
    <property type="entry name" value="molyb_syn"/>
    <property type="match status" value="1"/>
</dbReference>
<dbReference type="CDD" id="cd00886">
    <property type="entry name" value="MogA_MoaB"/>
    <property type="match status" value="1"/>
</dbReference>
<evidence type="ECO:0000256" key="2">
    <source>
        <dbReference type="PIRNR" id="PIRNR006443"/>
    </source>
</evidence>
<dbReference type="EMBL" id="JARRAG010000002">
    <property type="protein sequence ID" value="MDG3005583.1"/>
    <property type="molecule type" value="Genomic_DNA"/>
</dbReference>
<proteinExistence type="inferred from homology"/>
<comment type="caution">
    <text evidence="4">The sequence shown here is derived from an EMBL/GenBank/DDBJ whole genome shotgun (WGS) entry which is preliminary data.</text>
</comment>
<evidence type="ECO:0000313" key="5">
    <source>
        <dbReference type="Proteomes" id="UP001216907"/>
    </source>
</evidence>
<dbReference type="RefSeq" id="WP_277861914.1">
    <property type="nucleotide sequence ID" value="NZ_JARRAG010000002.1"/>
</dbReference>
<dbReference type="InterPro" id="IPR001453">
    <property type="entry name" value="MoaB/Mog_dom"/>
</dbReference>
<accession>A0ABT6FDC6</accession>
<dbReference type="Pfam" id="PF00994">
    <property type="entry name" value="MoCF_biosynth"/>
    <property type="match status" value="1"/>
</dbReference>